<evidence type="ECO:0000256" key="3">
    <source>
        <dbReference type="ARBA" id="ARBA00023136"/>
    </source>
</evidence>
<evidence type="ECO:0000256" key="4">
    <source>
        <dbReference type="ARBA" id="ARBA00023224"/>
    </source>
</evidence>
<comment type="caution">
    <text evidence="10">The sequence shown here is derived from an EMBL/GenBank/DDBJ whole genome shotgun (WGS) entry which is preliminary data.</text>
</comment>
<reference evidence="11" key="1">
    <citation type="submission" date="2016-05" db="EMBL/GenBank/DDBJ databases">
        <authorList>
            <person name="Liu B."/>
            <person name="Wang J."/>
            <person name="Zhu Y."/>
            <person name="Liu G."/>
            <person name="Chen Q."/>
            <person name="Chen Z."/>
            <person name="Lan J."/>
            <person name="Che J."/>
            <person name="Ge C."/>
            <person name="Shi H."/>
            <person name="Pan Z."/>
            <person name="Liu X."/>
        </authorList>
    </citation>
    <scope>NUCLEOTIDE SEQUENCE [LARGE SCALE GENOMIC DNA]</scope>
    <source>
        <strain evidence="11">FJAT-27215</strain>
    </source>
</reference>
<evidence type="ECO:0000259" key="8">
    <source>
        <dbReference type="PROSITE" id="PS50111"/>
    </source>
</evidence>
<dbReference type="EMBL" id="MAYT01000002">
    <property type="protein sequence ID" value="OCA92092.1"/>
    <property type="molecule type" value="Genomic_DNA"/>
</dbReference>
<sequence>MGKNLFLSFAIVVLVGLCTGVISYAINNYIVKMVIHDRAGGIANLWASTIDVSDIERAKNNSDVDSKIQQKLIKHLDHLAENESSVSQGYIMDSKFADEKKGIKLLAVPTNNIEDELYPGDTFSSELLAEALEKAVSSKQTAYSEIYTDEFGTWQAALVPILNEHNEVTAVFGVDLDASIMNHLKYQFLLWLSISIVICLIIVLILQYFGTKKLLSPIKDIQTAISKVSNGDLTTTINVKSKDELGELSHQFNEMTETLSSLIKEARLVTDKVYQSSTEFLQIAGDTVQSANQFSLSIHQVTESLEHQTVSSIESARVMEEMATGIQQAAESASTIAMKSEDTLSQTQNGKNLIQQAVNQMQNINQTVGSSAEVVTKLGTRSQEIGQIVSVISEITEQTNLLALNAAIEAARAGEAGRGFAVVADEVRNLAEQSKVAAAKIVNIIQLTQDDTKRAVEAMTKGTMEAATGVQVIDDVGNVINEIVESTKLVSEEIQESSAVFEEMSASSEEVNATVDEIAHAAQSSLTIFEELSSQTDKQLQSMKIMEESSQTIAKMVKNLERKLNTFTIKTS</sequence>
<dbReference type="PROSITE" id="PS50885">
    <property type="entry name" value="HAMP"/>
    <property type="match status" value="1"/>
</dbReference>
<evidence type="ECO:0000313" key="11">
    <source>
        <dbReference type="Proteomes" id="UP000092578"/>
    </source>
</evidence>
<dbReference type="PROSITE" id="PS50111">
    <property type="entry name" value="CHEMOTAXIS_TRANSDUC_2"/>
    <property type="match status" value="1"/>
</dbReference>
<comment type="similarity">
    <text evidence="5">Belongs to the methyl-accepting chemotaxis (MCP) protein family.</text>
</comment>
<dbReference type="Pfam" id="PF00672">
    <property type="entry name" value="HAMP"/>
    <property type="match status" value="1"/>
</dbReference>
<keyword evidence="7" id="KW-1133">Transmembrane helix</keyword>
<feature type="domain" description="HAMP" evidence="9">
    <location>
        <begin position="212"/>
        <end position="264"/>
    </location>
</feature>
<dbReference type="PANTHER" id="PTHR32089:SF112">
    <property type="entry name" value="LYSOZYME-LIKE PROTEIN-RELATED"/>
    <property type="match status" value="1"/>
</dbReference>
<keyword evidence="4 6" id="KW-0807">Transducer</keyword>
<dbReference type="CDD" id="cd11386">
    <property type="entry name" value="MCP_signal"/>
    <property type="match status" value="1"/>
</dbReference>
<dbReference type="PANTHER" id="PTHR32089">
    <property type="entry name" value="METHYL-ACCEPTING CHEMOTAXIS PROTEIN MCPB"/>
    <property type="match status" value="1"/>
</dbReference>
<evidence type="ECO:0000256" key="6">
    <source>
        <dbReference type="PROSITE-ProRule" id="PRU00284"/>
    </source>
</evidence>
<dbReference type="SMART" id="SM00283">
    <property type="entry name" value="MA"/>
    <property type="match status" value="1"/>
</dbReference>
<feature type="transmembrane region" description="Helical" evidence="7">
    <location>
        <begin position="188"/>
        <end position="209"/>
    </location>
</feature>
<dbReference type="Gene3D" id="6.10.340.10">
    <property type="match status" value="1"/>
</dbReference>
<comment type="subcellular location">
    <subcellularLocation>
        <location evidence="1">Cell membrane</location>
    </subcellularLocation>
</comment>
<proteinExistence type="inferred from homology"/>
<organism evidence="10 11">
    <name type="scientific">Pseudobacillus wudalianchiensis</name>
    <dbReference type="NCBI Taxonomy" id="1743143"/>
    <lineage>
        <taxon>Bacteria</taxon>
        <taxon>Bacillati</taxon>
        <taxon>Bacillota</taxon>
        <taxon>Bacilli</taxon>
        <taxon>Bacillales</taxon>
        <taxon>Bacillaceae</taxon>
        <taxon>Pseudobacillus</taxon>
    </lineage>
</organism>
<dbReference type="Pfam" id="PF00015">
    <property type="entry name" value="MCPsignal"/>
    <property type="match status" value="1"/>
</dbReference>
<dbReference type="AlphaFoldDB" id="A0A1B9B7R4"/>
<dbReference type="InterPro" id="IPR003660">
    <property type="entry name" value="HAMP_dom"/>
</dbReference>
<dbReference type="GO" id="GO:0005886">
    <property type="term" value="C:plasma membrane"/>
    <property type="evidence" value="ECO:0007669"/>
    <property type="project" value="UniProtKB-SubCell"/>
</dbReference>
<feature type="domain" description="Methyl-accepting transducer" evidence="8">
    <location>
        <begin position="283"/>
        <end position="519"/>
    </location>
</feature>
<dbReference type="SUPFAM" id="SSF58104">
    <property type="entry name" value="Methyl-accepting chemotaxis protein (MCP) signaling domain"/>
    <property type="match status" value="1"/>
</dbReference>
<dbReference type="Gene3D" id="1.10.287.950">
    <property type="entry name" value="Methyl-accepting chemotaxis protein"/>
    <property type="match status" value="1"/>
</dbReference>
<evidence type="ECO:0000259" key="9">
    <source>
        <dbReference type="PROSITE" id="PS50885"/>
    </source>
</evidence>
<keyword evidence="7" id="KW-0812">Transmembrane</keyword>
<dbReference type="CDD" id="cd06225">
    <property type="entry name" value="HAMP"/>
    <property type="match status" value="1"/>
</dbReference>
<name>A0A1B9B7R4_9BACI</name>
<keyword evidence="3 7" id="KW-0472">Membrane</keyword>
<dbReference type="InterPro" id="IPR004089">
    <property type="entry name" value="MCPsignal_dom"/>
</dbReference>
<accession>A0A1B9B7R4</accession>
<keyword evidence="2" id="KW-1003">Cell membrane</keyword>
<evidence type="ECO:0000256" key="7">
    <source>
        <dbReference type="SAM" id="Phobius"/>
    </source>
</evidence>
<feature type="transmembrane region" description="Helical" evidence="7">
    <location>
        <begin position="6"/>
        <end position="26"/>
    </location>
</feature>
<keyword evidence="11" id="KW-1185">Reference proteome</keyword>
<dbReference type="SMART" id="SM00304">
    <property type="entry name" value="HAMP"/>
    <property type="match status" value="1"/>
</dbReference>
<dbReference type="Proteomes" id="UP000092578">
    <property type="component" value="Unassembled WGS sequence"/>
</dbReference>
<evidence type="ECO:0000256" key="2">
    <source>
        <dbReference type="ARBA" id="ARBA00022475"/>
    </source>
</evidence>
<evidence type="ECO:0000313" key="10">
    <source>
        <dbReference type="EMBL" id="OCA92092.1"/>
    </source>
</evidence>
<dbReference type="GO" id="GO:0007165">
    <property type="term" value="P:signal transduction"/>
    <property type="evidence" value="ECO:0007669"/>
    <property type="project" value="UniProtKB-KW"/>
</dbReference>
<gene>
    <name evidence="10" type="ORF">A8F95_18265</name>
</gene>
<evidence type="ECO:0000256" key="5">
    <source>
        <dbReference type="ARBA" id="ARBA00029447"/>
    </source>
</evidence>
<protein>
    <recommendedName>
        <fullName evidence="12">Chemotaxis protein</fullName>
    </recommendedName>
</protein>
<evidence type="ECO:0008006" key="12">
    <source>
        <dbReference type="Google" id="ProtNLM"/>
    </source>
</evidence>
<evidence type="ECO:0000256" key="1">
    <source>
        <dbReference type="ARBA" id="ARBA00004236"/>
    </source>
</evidence>